<proteinExistence type="predicted"/>
<sequence length="140" mass="15437">MWAQLKAALNDSGRMVLKDSVPHSWFLDPAVDGLGTPNPVNEEQVLIHPVGTLHHRPRSATKIPNLFLSGDYVAVPIDLATMEGANTSARQAVNALLDEIGSAAERCTVTPLYRAPEFKALKRHDRTRYLLRLPNLFDVG</sequence>
<dbReference type="Proteomes" id="UP000010411">
    <property type="component" value="Unassembled WGS sequence"/>
</dbReference>
<name>L1KZE9_9ACTN</name>
<organism evidence="1 2">
    <name type="scientific">Streptomyces ipomoeae 91-03</name>
    <dbReference type="NCBI Taxonomy" id="698759"/>
    <lineage>
        <taxon>Bacteria</taxon>
        <taxon>Bacillati</taxon>
        <taxon>Actinomycetota</taxon>
        <taxon>Actinomycetes</taxon>
        <taxon>Kitasatosporales</taxon>
        <taxon>Streptomycetaceae</taxon>
        <taxon>Streptomyces</taxon>
    </lineage>
</organism>
<evidence type="ECO:0008006" key="3">
    <source>
        <dbReference type="Google" id="ProtNLM"/>
    </source>
</evidence>
<protein>
    <recommendedName>
        <fullName evidence="3">Amine oxidase domain-containing protein</fullName>
    </recommendedName>
</protein>
<dbReference type="PATRIC" id="fig|698759.3.peg.3559"/>
<dbReference type="EMBL" id="AEJC01000262">
    <property type="protein sequence ID" value="EKX65835.1"/>
    <property type="molecule type" value="Genomic_DNA"/>
</dbReference>
<accession>L1KZE9</accession>
<dbReference type="AlphaFoldDB" id="L1KZE9"/>
<keyword evidence="2" id="KW-1185">Reference proteome</keyword>
<gene>
    <name evidence="1" type="ORF">STRIP9103_00870</name>
</gene>
<reference evidence="1 2" key="1">
    <citation type="submission" date="2012-11" db="EMBL/GenBank/DDBJ databases">
        <authorList>
            <person name="Huguet-Tapia J.C."/>
            <person name="Durkin A.S."/>
            <person name="Pettis G.S."/>
            <person name="Badger J.H."/>
        </authorList>
    </citation>
    <scope>NUCLEOTIDE SEQUENCE [LARGE SCALE GENOMIC DNA]</scope>
    <source>
        <strain evidence="1 2">91-03</strain>
    </source>
</reference>
<evidence type="ECO:0000313" key="1">
    <source>
        <dbReference type="EMBL" id="EKX65835.1"/>
    </source>
</evidence>
<comment type="caution">
    <text evidence="1">The sequence shown here is derived from an EMBL/GenBank/DDBJ whole genome shotgun (WGS) entry which is preliminary data.</text>
</comment>
<evidence type="ECO:0000313" key="2">
    <source>
        <dbReference type="Proteomes" id="UP000010411"/>
    </source>
</evidence>